<keyword evidence="3" id="KW-0378">Hydrolase</keyword>
<dbReference type="Proteomes" id="UP000321638">
    <property type="component" value="Unassembled WGS sequence"/>
</dbReference>
<comment type="caution">
    <text evidence="6">The sequence shown here is derived from an EMBL/GenBank/DDBJ whole genome shotgun (WGS) entry which is preliminary data.</text>
</comment>
<dbReference type="OrthoDB" id="9804204at2"/>
<sequence length="312" mass="33869">MLMAMEIVRFAGLEPGPKLLVLGAVHGNETCGTEAILATIADRRDGRLAIQRGHVTFVPVANRKAYDQGTREGDRNLNRDLREYILPQCHEDRAANILCPLLREHDVLLDIHSFSGPGEAFVFVGPPDNSGPIEPFRFAAEEGAFASRLGPPLLMHGFLAAHARAQEDLVRRGLAGSSLSKGVGMTEYMRRFGGYGVTIECGQHRDSRAPEMARQAILNALAHLALIDAPPPVACATQAIEVVEAAYALAPDDRLERPFVSGDTVMAGQVIARRGNGEVLTAPRDGFVVFPNSRPTPMVELYYFGVKSTRFG</sequence>
<gene>
    <name evidence="6" type="ORF">FHP25_15325</name>
</gene>
<dbReference type="PANTHER" id="PTHR15162">
    <property type="entry name" value="ASPARTOACYLASE"/>
    <property type="match status" value="1"/>
</dbReference>
<dbReference type="AlphaFoldDB" id="A0A5C8PLF2"/>
<name>A0A5C8PLF2_9HYPH</name>
<evidence type="ECO:0000256" key="4">
    <source>
        <dbReference type="ARBA" id="ARBA00022833"/>
    </source>
</evidence>
<keyword evidence="4" id="KW-0862">Zinc</keyword>
<dbReference type="GO" id="GO:0046872">
    <property type="term" value="F:metal ion binding"/>
    <property type="evidence" value="ECO:0007669"/>
    <property type="project" value="UniProtKB-KW"/>
</dbReference>
<dbReference type="EMBL" id="VDUZ01000016">
    <property type="protein sequence ID" value="TXL74785.1"/>
    <property type="molecule type" value="Genomic_DNA"/>
</dbReference>
<organism evidence="6 7">
    <name type="scientific">Vineibacter terrae</name>
    <dbReference type="NCBI Taxonomy" id="2586908"/>
    <lineage>
        <taxon>Bacteria</taxon>
        <taxon>Pseudomonadati</taxon>
        <taxon>Pseudomonadota</taxon>
        <taxon>Alphaproteobacteria</taxon>
        <taxon>Hyphomicrobiales</taxon>
        <taxon>Vineibacter</taxon>
    </lineage>
</organism>
<evidence type="ECO:0000313" key="7">
    <source>
        <dbReference type="Proteomes" id="UP000321638"/>
    </source>
</evidence>
<protein>
    <submittedName>
        <fullName evidence="6">Succinylglutamate desuccinylase</fullName>
    </submittedName>
</protein>
<dbReference type="SUPFAM" id="SSF53187">
    <property type="entry name" value="Zn-dependent exopeptidases"/>
    <property type="match status" value="1"/>
</dbReference>
<dbReference type="PANTHER" id="PTHR15162:SF7">
    <property type="entry name" value="SUCCINYLGLUTAMATE DESUCCINYLASE"/>
    <property type="match status" value="1"/>
</dbReference>
<proteinExistence type="predicted"/>
<evidence type="ECO:0000256" key="3">
    <source>
        <dbReference type="ARBA" id="ARBA00022801"/>
    </source>
</evidence>
<evidence type="ECO:0000259" key="5">
    <source>
        <dbReference type="Pfam" id="PF24827"/>
    </source>
</evidence>
<keyword evidence="2" id="KW-0479">Metal-binding</keyword>
<accession>A0A5C8PLF2</accession>
<dbReference type="GO" id="GO:0016788">
    <property type="term" value="F:hydrolase activity, acting on ester bonds"/>
    <property type="evidence" value="ECO:0007669"/>
    <property type="project" value="InterPro"/>
</dbReference>
<dbReference type="Pfam" id="PF24827">
    <property type="entry name" value="AstE_AspA_cat"/>
    <property type="match status" value="1"/>
</dbReference>
<dbReference type="InterPro" id="IPR055438">
    <property type="entry name" value="AstE_AspA_cat"/>
</dbReference>
<feature type="domain" description="Succinylglutamate desuccinylase/Aspartoacylase catalytic" evidence="5">
    <location>
        <begin position="15"/>
        <end position="215"/>
    </location>
</feature>
<evidence type="ECO:0000313" key="6">
    <source>
        <dbReference type="EMBL" id="TXL74785.1"/>
    </source>
</evidence>
<comment type="cofactor">
    <cofactor evidence="1">
        <name>Zn(2+)</name>
        <dbReference type="ChEBI" id="CHEBI:29105"/>
    </cofactor>
</comment>
<dbReference type="GO" id="GO:0005829">
    <property type="term" value="C:cytosol"/>
    <property type="evidence" value="ECO:0007669"/>
    <property type="project" value="TreeGrafter"/>
</dbReference>
<keyword evidence="7" id="KW-1185">Reference proteome</keyword>
<dbReference type="InterPro" id="IPR050178">
    <property type="entry name" value="AspA/AstE_fam"/>
</dbReference>
<evidence type="ECO:0000256" key="2">
    <source>
        <dbReference type="ARBA" id="ARBA00022723"/>
    </source>
</evidence>
<evidence type="ECO:0000256" key="1">
    <source>
        <dbReference type="ARBA" id="ARBA00001947"/>
    </source>
</evidence>
<dbReference type="Gene3D" id="3.40.630.10">
    <property type="entry name" value="Zn peptidases"/>
    <property type="match status" value="1"/>
</dbReference>
<reference evidence="6 7" key="1">
    <citation type="submission" date="2019-06" db="EMBL/GenBank/DDBJ databases">
        <title>New taxonomy in bacterial strain CC-CFT640, isolated from vineyard.</title>
        <authorList>
            <person name="Lin S.-Y."/>
            <person name="Tsai C.-F."/>
            <person name="Young C.-C."/>
        </authorList>
    </citation>
    <scope>NUCLEOTIDE SEQUENCE [LARGE SCALE GENOMIC DNA]</scope>
    <source>
        <strain evidence="6 7">CC-CFT640</strain>
    </source>
</reference>